<name>X0X8P9_9ZZZZ</name>
<protein>
    <submittedName>
        <fullName evidence="1">Uncharacterized protein</fullName>
    </submittedName>
</protein>
<evidence type="ECO:0000313" key="1">
    <source>
        <dbReference type="EMBL" id="GAG39569.1"/>
    </source>
</evidence>
<gene>
    <name evidence="1" type="ORF">S01H1_67563</name>
</gene>
<proteinExistence type="predicted"/>
<reference evidence="1" key="1">
    <citation type="journal article" date="2014" name="Front. Microbiol.">
        <title>High frequency of phylogenetically diverse reductive dehalogenase-homologous genes in deep subseafloor sedimentary metagenomes.</title>
        <authorList>
            <person name="Kawai M."/>
            <person name="Futagami T."/>
            <person name="Toyoda A."/>
            <person name="Takaki Y."/>
            <person name="Nishi S."/>
            <person name="Hori S."/>
            <person name="Arai W."/>
            <person name="Tsubouchi T."/>
            <person name="Morono Y."/>
            <person name="Uchiyama I."/>
            <person name="Ito T."/>
            <person name="Fujiyama A."/>
            <person name="Inagaki F."/>
            <person name="Takami H."/>
        </authorList>
    </citation>
    <scope>NUCLEOTIDE SEQUENCE</scope>
    <source>
        <strain evidence="1">Expedition CK06-06</strain>
    </source>
</reference>
<sequence length="85" mass="9425">MTVSIMQFVKGVEETLLSLFLAPEEVDIVNKQHAGISVFAVEFFSFMLPNGNDKLVGKLFGADTGYRDMVSYRLMTDSVEEVSLA</sequence>
<organism evidence="1">
    <name type="scientific">marine sediment metagenome</name>
    <dbReference type="NCBI Taxonomy" id="412755"/>
    <lineage>
        <taxon>unclassified sequences</taxon>
        <taxon>metagenomes</taxon>
        <taxon>ecological metagenomes</taxon>
    </lineage>
</organism>
<accession>X0X8P9</accession>
<comment type="caution">
    <text evidence="1">The sequence shown here is derived from an EMBL/GenBank/DDBJ whole genome shotgun (WGS) entry which is preliminary data.</text>
</comment>
<dbReference type="EMBL" id="BARS01044760">
    <property type="protein sequence ID" value="GAG39569.1"/>
    <property type="molecule type" value="Genomic_DNA"/>
</dbReference>
<dbReference type="AlphaFoldDB" id="X0X8P9"/>